<accession>A0ABP1I8L7</accession>
<dbReference type="Gene3D" id="3.30.40.230">
    <property type="match status" value="1"/>
</dbReference>
<reference evidence="1 2" key="1">
    <citation type="submission" date="2024-07" db="EMBL/GenBank/DDBJ databases">
        <authorList>
            <person name="Akdeniz Z."/>
        </authorList>
    </citation>
    <scope>NUCLEOTIDE SEQUENCE [LARGE SCALE GENOMIC DNA]</scope>
</reference>
<comment type="caution">
    <text evidence="1">The sequence shown here is derived from an EMBL/GenBank/DDBJ whole genome shotgun (WGS) entry which is preliminary data.</text>
</comment>
<name>A0ABP1I8L7_9EUKA</name>
<dbReference type="EMBL" id="CAXDID020000064">
    <property type="protein sequence ID" value="CAL6011383.1"/>
    <property type="molecule type" value="Genomic_DNA"/>
</dbReference>
<dbReference type="SUPFAM" id="SSF55681">
    <property type="entry name" value="Class II aaRS and biotin synthetases"/>
    <property type="match status" value="1"/>
</dbReference>
<evidence type="ECO:0000313" key="1">
    <source>
        <dbReference type="EMBL" id="CAL6011383.1"/>
    </source>
</evidence>
<dbReference type="Proteomes" id="UP001642409">
    <property type="component" value="Unassembled WGS sequence"/>
</dbReference>
<dbReference type="PANTHER" id="PTHR10745">
    <property type="entry name" value="GLYCYL-TRNA SYNTHETASE/DNA POLYMERASE SUBUNIT GAMMA-2"/>
    <property type="match status" value="1"/>
</dbReference>
<keyword evidence="2" id="KW-1185">Reference proteome</keyword>
<sequence length="281" mass="32376">METKQKKALENVLTRRFFLAPAFEIFYTRGNVGLYDFGQCGTQIRQNVISQWRSHFVDNEDLQEISNPCLIPQHLQKYSGHVSTYTDLMITDTVTGEYFNAHQILKKQLQKQIDETSQPVIKQALYNIFNSVDGFSPADVDKIITTHKITSEAGNQFSPCIQFDLPFKTTLSPFSSEFYLRPETAQGILVNFKRCYEQAGSQLPFGIAQIGTAKQKRNLDRKRFAQRKRVLTGLNRVFHQKQIRICEILQRGQGYECDAVIIQIVDGWGQLTSQHHNQRSY</sequence>
<evidence type="ECO:0000313" key="2">
    <source>
        <dbReference type="Proteomes" id="UP001642409"/>
    </source>
</evidence>
<protein>
    <submittedName>
        <fullName evidence="1">Glycyl-tRNA_synthetase</fullName>
    </submittedName>
</protein>
<proteinExistence type="predicted"/>
<dbReference type="PRINTS" id="PR01043">
    <property type="entry name" value="TRNASYNTHGLY"/>
</dbReference>
<dbReference type="InterPro" id="IPR045864">
    <property type="entry name" value="aa-tRNA-synth_II/BPL/LPL"/>
</dbReference>
<dbReference type="PANTHER" id="PTHR10745:SF0">
    <property type="entry name" value="GLYCINE--TRNA LIGASE"/>
    <property type="match status" value="1"/>
</dbReference>
<organism evidence="1 2">
    <name type="scientific">Hexamita inflata</name>
    <dbReference type="NCBI Taxonomy" id="28002"/>
    <lineage>
        <taxon>Eukaryota</taxon>
        <taxon>Metamonada</taxon>
        <taxon>Diplomonadida</taxon>
        <taxon>Hexamitidae</taxon>
        <taxon>Hexamitinae</taxon>
        <taxon>Hexamita</taxon>
    </lineage>
</organism>
<dbReference type="InterPro" id="IPR027031">
    <property type="entry name" value="Gly-tRNA_synthase/POLG2"/>
</dbReference>
<dbReference type="Gene3D" id="3.30.930.10">
    <property type="entry name" value="Bira Bifunctional Protein, Domain 2"/>
    <property type="match status" value="1"/>
</dbReference>
<gene>
    <name evidence="1" type="ORF">HINF_LOCUS22761</name>
</gene>